<organism evidence="15 16">
    <name type="scientific">Rhamnusium bicolor</name>
    <dbReference type="NCBI Taxonomy" id="1586634"/>
    <lineage>
        <taxon>Eukaryota</taxon>
        <taxon>Metazoa</taxon>
        <taxon>Ecdysozoa</taxon>
        <taxon>Arthropoda</taxon>
        <taxon>Hexapoda</taxon>
        <taxon>Insecta</taxon>
        <taxon>Pterygota</taxon>
        <taxon>Neoptera</taxon>
        <taxon>Endopterygota</taxon>
        <taxon>Coleoptera</taxon>
        <taxon>Polyphaga</taxon>
        <taxon>Cucujiformia</taxon>
        <taxon>Chrysomeloidea</taxon>
        <taxon>Cerambycidae</taxon>
        <taxon>Lepturinae</taxon>
        <taxon>Rhagiini</taxon>
        <taxon>Rhamnusium</taxon>
    </lineage>
</organism>
<dbReference type="InterPro" id="IPR041679">
    <property type="entry name" value="DNA2/NAM7-like_C"/>
</dbReference>
<keyword evidence="16" id="KW-1185">Reference proteome</keyword>
<evidence type="ECO:0000256" key="5">
    <source>
        <dbReference type="ARBA" id="ARBA00022741"/>
    </source>
</evidence>
<comment type="similarity">
    <text evidence="2">Belongs to the DNA2/NAM7 helicase family. SDE3 subfamily.</text>
</comment>
<dbReference type="InterPro" id="IPR049079">
    <property type="entry name" value="Mov-10_helical"/>
</dbReference>
<feature type="domain" description="DNA2/NAM7 helicase-like C-terminal" evidence="12">
    <location>
        <begin position="899"/>
        <end position="1092"/>
    </location>
</feature>
<reference evidence="15" key="1">
    <citation type="journal article" date="2023" name="Insect Mol. Biol.">
        <title>Genome sequencing provides insights into the evolution of gene families encoding plant cell wall-degrading enzymes in longhorned beetles.</title>
        <authorList>
            <person name="Shin N.R."/>
            <person name="Okamura Y."/>
            <person name="Kirsch R."/>
            <person name="Pauchet Y."/>
        </authorList>
    </citation>
    <scope>NUCLEOTIDE SEQUENCE</scope>
    <source>
        <strain evidence="15">RBIC_L_NR</strain>
    </source>
</reference>
<evidence type="ECO:0000256" key="6">
    <source>
        <dbReference type="ARBA" id="ARBA00022801"/>
    </source>
</evidence>
<dbReference type="Pfam" id="PF21635">
    <property type="entry name" value="Mov-10_helical"/>
    <property type="match status" value="1"/>
</dbReference>
<dbReference type="EMBL" id="JANEYF010000473">
    <property type="protein sequence ID" value="KAJ8969710.1"/>
    <property type="molecule type" value="Genomic_DNA"/>
</dbReference>
<keyword evidence="8" id="KW-0067">ATP-binding</keyword>
<dbReference type="PANTHER" id="PTHR45418:SF1">
    <property type="entry name" value="CANCER_TESTIS ANTIGEN 55"/>
    <property type="match status" value="1"/>
</dbReference>
<dbReference type="GO" id="GO:0003724">
    <property type="term" value="F:RNA helicase activity"/>
    <property type="evidence" value="ECO:0007669"/>
    <property type="project" value="UniProtKB-EC"/>
</dbReference>
<evidence type="ECO:0000256" key="2">
    <source>
        <dbReference type="ARBA" id="ARBA00005601"/>
    </source>
</evidence>
<dbReference type="GO" id="GO:0005524">
    <property type="term" value="F:ATP binding"/>
    <property type="evidence" value="ECO:0007669"/>
    <property type="project" value="UniProtKB-KW"/>
</dbReference>
<dbReference type="GO" id="GO:0005737">
    <property type="term" value="C:cytoplasm"/>
    <property type="evidence" value="ECO:0007669"/>
    <property type="project" value="UniProtKB-SubCell"/>
</dbReference>
<evidence type="ECO:0000259" key="13">
    <source>
        <dbReference type="Pfam" id="PF21634"/>
    </source>
</evidence>
<dbReference type="GO" id="GO:0031047">
    <property type="term" value="P:regulatory ncRNA-mediated gene silencing"/>
    <property type="evidence" value="ECO:0007669"/>
    <property type="project" value="UniProtKB-KW"/>
</dbReference>
<evidence type="ECO:0000256" key="8">
    <source>
        <dbReference type="ARBA" id="ARBA00022840"/>
    </source>
</evidence>
<feature type="domain" description="Helicase MOV-10-like beta-barrel" evidence="13">
    <location>
        <begin position="493"/>
        <end position="571"/>
    </location>
</feature>
<evidence type="ECO:0000259" key="12">
    <source>
        <dbReference type="Pfam" id="PF13087"/>
    </source>
</evidence>
<comment type="subcellular location">
    <subcellularLocation>
        <location evidence="1">Cytoplasm</location>
    </subcellularLocation>
</comment>
<dbReference type="InterPro" id="IPR041677">
    <property type="entry name" value="DNA2/NAM7_AAA_11"/>
</dbReference>
<feature type="domain" description="Helicase MOV-10 helical" evidence="14">
    <location>
        <begin position="430"/>
        <end position="484"/>
    </location>
</feature>
<feature type="domain" description="DNA2/NAM7 helicase helicase" evidence="11">
    <location>
        <begin position="679"/>
        <end position="766"/>
    </location>
</feature>
<dbReference type="Pfam" id="PF13087">
    <property type="entry name" value="AAA_12"/>
    <property type="match status" value="1"/>
</dbReference>
<dbReference type="Proteomes" id="UP001162156">
    <property type="component" value="Unassembled WGS sequence"/>
</dbReference>
<comment type="catalytic activity">
    <reaction evidence="10">
        <text>ATP + H2O = ADP + phosphate + H(+)</text>
        <dbReference type="Rhea" id="RHEA:13065"/>
        <dbReference type="ChEBI" id="CHEBI:15377"/>
        <dbReference type="ChEBI" id="CHEBI:15378"/>
        <dbReference type="ChEBI" id="CHEBI:30616"/>
        <dbReference type="ChEBI" id="CHEBI:43474"/>
        <dbReference type="ChEBI" id="CHEBI:456216"/>
        <dbReference type="EC" id="3.6.4.13"/>
    </reaction>
</comment>
<evidence type="ECO:0000313" key="15">
    <source>
        <dbReference type="EMBL" id="KAJ8969710.1"/>
    </source>
</evidence>
<dbReference type="InterPro" id="IPR047187">
    <property type="entry name" value="SF1_C_Upf1"/>
</dbReference>
<protein>
    <recommendedName>
        <fullName evidence="3">RNA helicase</fullName>
        <ecNumber evidence="3">3.6.4.13</ecNumber>
    </recommendedName>
</protein>
<keyword evidence="6" id="KW-0378">Hydrolase</keyword>
<evidence type="ECO:0000256" key="10">
    <source>
        <dbReference type="ARBA" id="ARBA00047984"/>
    </source>
</evidence>
<dbReference type="PANTHER" id="PTHR45418">
    <property type="entry name" value="CANCER/TESTIS ANTIGEN 55"/>
    <property type="match status" value="1"/>
</dbReference>
<dbReference type="EC" id="3.6.4.13" evidence="3"/>
<evidence type="ECO:0000313" key="16">
    <source>
        <dbReference type="Proteomes" id="UP001162156"/>
    </source>
</evidence>
<dbReference type="Pfam" id="PF13086">
    <property type="entry name" value="AAA_11"/>
    <property type="match status" value="2"/>
</dbReference>
<dbReference type="SUPFAM" id="SSF52540">
    <property type="entry name" value="P-loop containing nucleoside triphosphate hydrolases"/>
    <property type="match status" value="1"/>
</dbReference>
<dbReference type="Gene3D" id="3.40.50.300">
    <property type="entry name" value="P-loop containing nucleotide triphosphate hydrolases"/>
    <property type="match status" value="2"/>
</dbReference>
<keyword evidence="7" id="KW-0347">Helicase</keyword>
<evidence type="ECO:0000256" key="1">
    <source>
        <dbReference type="ARBA" id="ARBA00004496"/>
    </source>
</evidence>
<name>A0AAV8ZSY4_9CUCU</name>
<comment type="caution">
    <text evidence="15">The sequence shown here is derived from an EMBL/GenBank/DDBJ whole genome shotgun (WGS) entry which is preliminary data.</text>
</comment>
<dbReference type="InterPro" id="IPR027417">
    <property type="entry name" value="P-loop_NTPase"/>
</dbReference>
<gene>
    <name evidence="15" type="ORF">NQ314_001624</name>
</gene>
<evidence type="ECO:0000256" key="3">
    <source>
        <dbReference type="ARBA" id="ARBA00012552"/>
    </source>
</evidence>
<sequence>MWRNIFSYFWKSGNELENELSLEGACNVLEEQTAKVHEHESSNILKKSDLDVNKFSMKRGIITNCVGNEYVIDDLYTFSTDVTNFTVGSRVSYNCFICDSKENIVNVRLIENDWDLEDTNHTLWNTRIIICKVEKRVNRNLLLSPGDITVDLNNVCIEFLPIVGDWLELDIKCSINENVIDLSGQLIEINKISPVRPHIEMGIVTKWDSSDAVGIVNKSIFFNQHSLSCGFIPTIGDKVIVEIIESDQNRCSWRALKVLPECVSKKLDNFNKAESNIPKFTEDYPGLHIDSSTLSFNRLNEHQPFIVTVSNTSEDNFVLIKAEFFKSNSQCKLLDKIDSYMLLRDTSFQISCECTARNIGISNELLLLYFENFNIGRWISINVSVNFKEPTKYFECKSSFPYQEKSENELVRGQRITAPPRFIATRIPIYTVPQKLLDTVSKYDFKDRMMLVEELKFVKPSLFSNLTYTNYEDKFHALLHLDEITNLIMIRNYDQEKACFIPSEDFLMLEIENLSERRPSIVLGDKVIASDPLNRNKLDFEGFIHKVGAKHIYIKFSQLFHDTYNGEDYSVKIIPGRSSYRRLHHAIYLAVRNLGQDILFPTRVYENDPQVNFVLDETSSFKSNHSVSGKKRMNPREVLIKLSELNKSHGELSNVTSKITDNLEPENESKLKLQWYNKKLNSKQKDAVINVLKGTARPLPYIIFGPPGTGKTVTIIELVLQIVRLIPQSRLLITAPSNSASDLIAMRLIESGVLKPGDMVRLVSHNYALSDLIPINLVPYCAVGSFAKDGTTDNEVYNSKIQYAGQLYAMNFPKGHFSHIIVDEAAQASEPEVLIPLAFLDKSSGQVVLAGDPMQLGPVVLCKISAECGLNDSYLERLISRFPYLRDPDGFPNNNGYDPRLVTKLLHNYRSLPAILKLSSSLFYNDELIATIDGDTSKEAVFVNNLKDILPKTNLNKTPHLVFHGVNGVNYQTADSPSWYNPHEAAQVFYYINELYRMELTFSQIGIITPYIKQVKEIRSLLTEAEFDIPKIGTVEEFQGQEFDVIILSTVRSCEEFISSDIIHSLGFVTSPRRLNVAISRSKALLIIIGNPSLLCFDIYWRSVIKYCFENGGYMGCDFSF</sequence>
<proteinExistence type="inferred from homology"/>
<dbReference type="InterPro" id="IPR049080">
    <property type="entry name" value="MOV-10-like_beta-barrel"/>
</dbReference>
<evidence type="ECO:0000256" key="4">
    <source>
        <dbReference type="ARBA" id="ARBA00022490"/>
    </source>
</evidence>
<accession>A0AAV8ZSY4</accession>
<feature type="domain" description="DNA2/NAM7 helicase helicase" evidence="11">
    <location>
        <begin position="816"/>
        <end position="861"/>
    </location>
</feature>
<keyword evidence="5" id="KW-0547">Nucleotide-binding</keyword>
<evidence type="ECO:0000256" key="9">
    <source>
        <dbReference type="ARBA" id="ARBA00023158"/>
    </source>
</evidence>
<evidence type="ECO:0000259" key="14">
    <source>
        <dbReference type="Pfam" id="PF21635"/>
    </source>
</evidence>
<keyword evidence="4" id="KW-0963">Cytoplasm</keyword>
<dbReference type="AlphaFoldDB" id="A0AAV8ZSY4"/>
<keyword evidence="9" id="KW-0943">RNA-mediated gene silencing</keyword>
<dbReference type="Pfam" id="PF21634">
    <property type="entry name" value="MOV-10_beta-barrel"/>
    <property type="match status" value="1"/>
</dbReference>
<evidence type="ECO:0000256" key="7">
    <source>
        <dbReference type="ARBA" id="ARBA00022806"/>
    </source>
</evidence>
<dbReference type="CDD" id="cd18808">
    <property type="entry name" value="SF1_C_Upf1"/>
    <property type="match status" value="1"/>
</dbReference>
<dbReference type="GO" id="GO:0016787">
    <property type="term" value="F:hydrolase activity"/>
    <property type="evidence" value="ECO:0007669"/>
    <property type="project" value="UniProtKB-KW"/>
</dbReference>
<evidence type="ECO:0000259" key="11">
    <source>
        <dbReference type="Pfam" id="PF13086"/>
    </source>
</evidence>